<dbReference type="EMBL" id="UINC01001102">
    <property type="protein sequence ID" value="SUZ70812.1"/>
    <property type="molecule type" value="Genomic_DNA"/>
</dbReference>
<name>A0A381PUR6_9ZZZZ</name>
<evidence type="ECO:0000313" key="1">
    <source>
        <dbReference type="EMBL" id="SUZ70812.1"/>
    </source>
</evidence>
<organism evidence="1">
    <name type="scientific">marine metagenome</name>
    <dbReference type="NCBI Taxonomy" id="408172"/>
    <lineage>
        <taxon>unclassified sequences</taxon>
        <taxon>metagenomes</taxon>
        <taxon>ecological metagenomes</taxon>
    </lineage>
</organism>
<dbReference type="AlphaFoldDB" id="A0A381PUR6"/>
<sequence>MARIRVTLKSIKILDDLEPPYKETGEFRFRSRVSSESGEGFEHETRFPEEGHYSLSDKPGWNYVTLNKTLYEGDADNHLVVELFGEEIDLLSANDELDHYKREHRGPLDDWVGLYEPADEGSTDPEAMSNWRISYSIEKI</sequence>
<reference evidence="1" key="1">
    <citation type="submission" date="2018-05" db="EMBL/GenBank/DDBJ databases">
        <authorList>
            <person name="Lanie J.A."/>
            <person name="Ng W.-L."/>
            <person name="Kazmierczak K.M."/>
            <person name="Andrzejewski T.M."/>
            <person name="Davidsen T.M."/>
            <person name="Wayne K.J."/>
            <person name="Tettelin H."/>
            <person name="Glass J.I."/>
            <person name="Rusch D."/>
            <person name="Podicherti R."/>
            <person name="Tsui H.-C.T."/>
            <person name="Winkler M.E."/>
        </authorList>
    </citation>
    <scope>NUCLEOTIDE SEQUENCE</scope>
</reference>
<gene>
    <name evidence="1" type="ORF">METZ01_LOCUS23666</name>
</gene>
<accession>A0A381PUR6</accession>
<protein>
    <submittedName>
        <fullName evidence="1">Uncharacterized protein</fullName>
    </submittedName>
</protein>
<proteinExistence type="predicted"/>